<dbReference type="SUPFAM" id="SSF51735">
    <property type="entry name" value="NAD(P)-binding Rossmann-fold domains"/>
    <property type="match status" value="1"/>
</dbReference>
<sequence length="906" mass="97149">MLLLAYLWKAFVATTIVAPLVAGAPSRGHKFPKLLDATASELTKGLDKGEFSSVDLVNAYIARILEVNGTLHMVTELNPDALDIAKALDAERKAGNIATNDLMNTTAGSYALRGAKVPRDATVAAKLRQAGAIILGKANLSQWANFRSSNSSNGWSAYGGQTYGAYYPKQDPSGSSSGSGVASSLGLAVASLGSETDGSIISPSDVNNLVGIKPTVGLTSRALVIPISEHQDTVGPMARTVKDAAILLQAIAGPDPADNYTSAIPFNGTLPDYLAACKLGALQGKRIGVPRNYILGQENSAPILDAFDAALDVLRDAGAIIVDNTNYTAFEQWAQSNAETIVLDSDFVANLASYLKQLTYNPTGVKSLADVRNFTQSFGPEEFPSRDTATWDEALTLNVTYGSAAEWAAYQYNQYLGGIGGILGALANYSLDAVVTPSSVSSGISAIIGAPIVTVPLGAYPANTTVRYNGRGNLVATGPNIPFGISFSGAKWSEESLVGFAFAFEQRTKVRKQVKPYLTPKTELRDVVGSTTTDCARRREHGEGIKGWASRLEEGSHHTRSSHPQYNVLHKIPFFDTATIAQLKMPNNRINKVAIVGATGHIGSHIVAELLKNGRHDITAISRQSSKATFPSGVKVAPVDYSNEDSIIEAMRGHDFLIISLSASAAPETHPTICKAAVKAGVHWIMPNAYGMDINNTKFMEENVYGPVAKKALEDVKSAGGNYIVLACSFWYEWSLAGGLDFYGIDIKNKKAVFFDDGTQKINTSTLAQCGRAVAALLDLPITKQGDKPAVEDWKNDALYVSSFLVSQRDMLDSVHKALGDSDDDWDIASEPAEERTSKALQEMYKGSFSGFAQAMYTRFFFTNGDGNYEATKGLANERLALPKEDLDAVTKWAVEKKLKDGFVYE</sequence>
<dbReference type="AlphaFoldDB" id="A0A9W8XFM2"/>
<accession>A0A9W8XFM2</accession>
<organism evidence="4 5">
    <name type="scientific">Didymosphaeria variabile</name>
    <dbReference type="NCBI Taxonomy" id="1932322"/>
    <lineage>
        <taxon>Eukaryota</taxon>
        <taxon>Fungi</taxon>
        <taxon>Dikarya</taxon>
        <taxon>Ascomycota</taxon>
        <taxon>Pezizomycotina</taxon>
        <taxon>Dothideomycetes</taxon>
        <taxon>Pleosporomycetidae</taxon>
        <taxon>Pleosporales</taxon>
        <taxon>Massarineae</taxon>
        <taxon>Didymosphaeriaceae</taxon>
        <taxon>Didymosphaeria</taxon>
    </lineage>
</organism>
<dbReference type="Proteomes" id="UP001140513">
    <property type="component" value="Unassembled WGS sequence"/>
</dbReference>
<dbReference type="RefSeq" id="XP_056068580.1">
    <property type="nucleotide sequence ID" value="XM_056217024.1"/>
</dbReference>
<comment type="caution">
    <text evidence="4">The sequence shown here is derived from an EMBL/GenBank/DDBJ whole genome shotgun (WGS) entry which is preliminary data.</text>
</comment>
<feature type="signal peptide" evidence="1">
    <location>
        <begin position="1"/>
        <end position="23"/>
    </location>
</feature>
<evidence type="ECO:0000259" key="2">
    <source>
        <dbReference type="Pfam" id="PF01425"/>
    </source>
</evidence>
<evidence type="ECO:0000256" key="1">
    <source>
        <dbReference type="SAM" id="SignalP"/>
    </source>
</evidence>
<reference evidence="4" key="1">
    <citation type="submission" date="2022-10" db="EMBL/GenBank/DDBJ databases">
        <title>Tapping the CABI collections for fungal endophytes: first genome assemblies for Collariella, Neodidymelliopsis, Ascochyta clinopodiicola, Didymella pomorum, Didymosphaeria variabile, Neocosmospora piperis and Neocucurbitaria cava.</title>
        <authorList>
            <person name="Hill R."/>
        </authorList>
    </citation>
    <scope>NUCLEOTIDE SEQUENCE</scope>
    <source>
        <strain evidence="4">IMI 356815</strain>
    </source>
</reference>
<protein>
    <recommendedName>
        <fullName evidence="6">Amidase signature enzyme</fullName>
    </recommendedName>
</protein>
<gene>
    <name evidence="4" type="ORF">N0V89_008267</name>
</gene>
<dbReference type="PANTHER" id="PTHR42678:SF34">
    <property type="entry name" value="OS04G0183300 PROTEIN"/>
    <property type="match status" value="1"/>
</dbReference>
<evidence type="ECO:0000313" key="5">
    <source>
        <dbReference type="Proteomes" id="UP001140513"/>
    </source>
</evidence>
<dbReference type="GeneID" id="80911797"/>
<dbReference type="Pfam" id="PF01425">
    <property type="entry name" value="Amidase"/>
    <property type="match status" value="1"/>
</dbReference>
<dbReference type="Pfam" id="PF13460">
    <property type="entry name" value="NAD_binding_10"/>
    <property type="match status" value="1"/>
</dbReference>
<evidence type="ECO:0000313" key="4">
    <source>
        <dbReference type="EMBL" id="KAJ4349650.1"/>
    </source>
</evidence>
<dbReference type="InterPro" id="IPR036291">
    <property type="entry name" value="NAD(P)-bd_dom_sf"/>
</dbReference>
<dbReference type="EMBL" id="JAPEUX010000006">
    <property type="protein sequence ID" value="KAJ4349650.1"/>
    <property type="molecule type" value="Genomic_DNA"/>
</dbReference>
<evidence type="ECO:0008006" key="6">
    <source>
        <dbReference type="Google" id="ProtNLM"/>
    </source>
</evidence>
<dbReference type="Gene3D" id="3.90.1300.10">
    <property type="entry name" value="Amidase signature (AS) domain"/>
    <property type="match status" value="1"/>
</dbReference>
<proteinExistence type="predicted"/>
<feature type="domain" description="Amidase" evidence="2">
    <location>
        <begin position="55"/>
        <end position="496"/>
    </location>
</feature>
<keyword evidence="5" id="KW-1185">Reference proteome</keyword>
<dbReference type="Gene3D" id="3.40.50.720">
    <property type="entry name" value="NAD(P)-binding Rossmann-like Domain"/>
    <property type="match status" value="1"/>
</dbReference>
<dbReference type="OrthoDB" id="566138at2759"/>
<keyword evidence="1" id="KW-0732">Signal</keyword>
<feature type="chain" id="PRO_5040821056" description="Amidase signature enzyme" evidence="1">
    <location>
        <begin position="24"/>
        <end position="906"/>
    </location>
</feature>
<name>A0A9W8XFM2_9PLEO</name>
<dbReference type="PANTHER" id="PTHR42678">
    <property type="entry name" value="AMIDASE"/>
    <property type="match status" value="1"/>
</dbReference>
<feature type="domain" description="NAD(P)-binding" evidence="3">
    <location>
        <begin position="597"/>
        <end position="726"/>
    </location>
</feature>
<dbReference type="InterPro" id="IPR023631">
    <property type="entry name" value="Amidase_dom"/>
</dbReference>
<dbReference type="InterPro" id="IPR036928">
    <property type="entry name" value="AS_sf"/>
</dbReference>
<dbReference type="InterPro" id="IPR016040">
    <property type="entry name" value="NAD(P)-bd_dom"/>
</dbReference>
<evidence type="ECO:0000259" key="3">
    <source>
        <dbReference type="Pfam" id="PF13460"/>
    </source>
</evidence>
<dbReference type="SUPFAM" id="SSF75304">
    <property type="entry name" value="Amidase signature (AS) enzymes"/>
    <property type="match status" value="1"/>
</dbReference>